<keyword evidence="2" id="KW-1185">Reference proteome</keyword>
<dbReference type="HOGENOM" id="CLU_3293381_0_0_9"/>
<dbReference type="Proteomes" id="UP000004121">
    <property type="component" value="Unassembled WGS sequence"/>
</dbReference>
<comment type="caution">
    <text evidence="1">The sequence shown here is derived from an EMBL/GenBank/DDBJ whole genome shotgun (WGS) entry which is preliminary data.</text>
</comment>
<protein>
    <submittedName>
        <fullName evidence="1">Uncharacterized protein</fullName>
    </submittedName>
</protein>
<evidence type="ECO:0000313" key="2">
    <source>
        <dbReference type="Proteomes" id="UP000004121"/>
    </source>
</evidence>
<name>C2L1H9_9FIRM</name>
<dbReference type="AlphaFoldDB" id="C2L1H9"/>
<dbReference type="EMBL" id="ACKX01000244">
    <property type="protein sequence ID" value="EEJ50128.1"/>
    <property type="molecule type" value="Genomic_DNA"/>
</dbReference>
<sequence>MYSGNYAIGLQKTFFLFSEKSRFPIESVSHHKRFKYIKSW</sequence>
<accession>C2L1H9</accession>
<dbReference type="InParanoid" id="C2L1H9"/>
<proteinExistence type="predicted"/>
<organism evidence="1 2">
    <name type="scientific">Oribacterium sinus F0268</name>
    <dbReference type="NCBI Taxonomy" id="585501"/>
    <lineage>
        <taxon>Bacteria</taxon>
        <taxon>Bacillati</taxon>
        <taxon>Bacillota</taxon>
        <taxon>Clostridia</taxon>
        <taxon>Lachnospirales</taxon>
        <taxon>Lachnospiraceae</taxon>
        <taxon>Oribacterium</taxon>
    </lineage>
</organism>
<dbReference type="STRING" id="585501.HMPREF6123_2598"/>
<reference evidence="1 2" key="1">
    <citation type="submission" date="2009-04" db="EMBL/GenBank/DDBJ databases">
        <authorList>
            <person name="Qin X."/>
            <person name="Bachman B."/>
            <person name="Battles P."/>
            <person name="Bell A."/>
            <person name="Bess C."/>
            <person name="Bickham C."/>
            <person name="Chaboub L."/>
            <person name="Chen D."/>
            <person name="Coyle M."/>
            <person name="Deiros D.R."/>
            <person name="Dinh H."/>
            <person name="Forbes L."/>
            <person name="Fowler G."/>
            <person name="Francisco L."/>
            <person name="Fu Q."/>
            <person name="Gubbala S."/>
            <person name="Hale W."/>
            <person name="Han Y."/>
            <person name="Hemphill L."/>
            <person name="Highlander S.K."/>
            <person name="Hirani K."/>
            <person name="Hogues M."/>
            <person name="Jackson L."/>
            <person name="Jakkamsetti A."/>
            <person name="Javaid M."/>
            <person name="Jiang H."/>
            <person name="Korchina V."/>
            <person name="Kovar C."/>
            <person name="Lara F."/>
            <person name="Lee S."/>
            <person name="Mata R."/>
            <person name="Mathew T."/>
            <person name="Moen C."/>
            <person name="Morales K."/>
            <person name="Munidasa M."/>
            <person name="Nazareth L."/>
            <person name="Ngo R."/>
            <person name="Nguyen L."/>
            <person name="Okwuonu G."/>
            <person name="Ongeri F."/>
            <person name="Patil S."/>
            <person name="Petrosino J."/>
            <person name="Pham C."/>
            <person name="Pham P."/>
            <person name="Pu L.-L."/>
            <person name="Puazo M."/>
            <person name="Raj R."/>
            <person name="Reid J."/>
            <person name="Rouhana J."/>
            <person name="Saada N."/>
            <person name="Shang Y."/>
            <person name="Simmons D."/>
            <person name="Thornton R."/>
            <person name="Warren J."/>
            <person name="Weissenberger G."/>
            <person name="Zhang J."/>
            <person name="Zhang L."/>
            <person name="Zhou C."/>
            <person name="Zhu D."/>
            <person name="Muzny D."/>
            <person name="Worley K."/>
            <person name="Gibbs R."/>
        </authorList>
    </citation>
    <scope>NUCLEOTIDE SEQUENCE [LARGE SCALE GENOMIC DNA]</scope>
    <source>
        <strain evidence="1 2">F0268</strain>
    </source>
</reference>
<gene>
    <name evidence="1" type="ORF">HMPREF6123_2598</name>
</gene>
<evidence type="ECO:0000313" key="1">
    <source>
        <dbReference type="EMBL" id="EEJ50128.1"/>
    </source>
</evidence>